<keyword evidence="2" id="KW-0472">Membrane</keyword>
<feature type="region of interest" description="Disordered" evidence="1">
    <location>
        <begin position="1"/>
        <end position="40"/>
    </location>
</feature>
<reference evidence="3 4" key="1">
    <citation type="submission" date="2019-12" db="EMBL/GenBank/DDBJ databases">
        <authorList>
            <person name="Floudas D."/>
            <person name="Bentzer J."/>
            <person name="Ahren D."/>
            <person name="Johansson T."/>
            <person name="Persson P."/>
            <person name="Tunlid A."/>
        </authorList>
    </citation>
    <scope>NUCLEOTIDE SEQUENCE [LARGE SCALE GENOMIC DNA]</scope>
    <source>
        <strain evidence="3 4">CBS 102.39</strain>
    </source>
</reference>
<evidence type="ECO:0000313" key="3">
    <source>
        <dbReference type="EMBL" id="KAF4613012.1"/>
    </source>
</evidence>
<dbReference type="EMBL" id="JAACJL010000046">
    <property type="protein sequence ID" value="KAF4613012.1"/>
    <property type="molecule type" value="Genomic_DNA"/>
</dbReference>
<proteinExistence type="predicted"/>
<evidence type="ECO:0000256" key="1">
    <source>
        <dbReference type="SAM" id="MobiDB-lite"/>
    </source>
</evidence>
<name>A0A8H4QMH4_9AGAR</name>
<feature type="compositionally biased region" description="Basic and acidic residues" evidence="1">
    <location>
        <begin position="1"/>
        <end position="11"/>
    </location>
</feature>
<feature type="transmembrane region" description="Helical" evidence="2">
    <location>
        <begin position="257"/>
        <end position="280"/>
    </location>
</feature>
<evidence type="ECO:0000313" key="4">
    <source>
        <dbReference type="Proteomes" id="UP000521872"/>
    </source>
</evidence>
<protein>
    <recommendedName>
        <fullName evidence="5">Transmembrane protein</fullName>
    </recommendedName>
</protein>
<dbReference type="Proteomes" id="UP000521872">
    <property type="component" value="Unassembled WGS sequence"/>
</dbReference>
<dbReference type="AlphaFoldDB" id="A0A8H4QMH4"/>
<keyword evidence="2" id="KW-1133">Transmembrane helix</keyword>
<feature type="transmembrane region" description="Helical" evidence="2">
    <location>
        <begin position="119"/>
        <end position="137"/>
    </location>
</feature>
<feature type="transmembrane region" description="Helical" evidence="2">
    <location>
        <begin position="157"/>
        <end position="181"/>
    </location>
</feature>
<evidence type="ECO:0008006" key="5">
    <source>
        <dbReference type="Google" id="ProtNLM"/>
    </source>
</evidence>
<gene>
    <name evidence="3" type="ORF">D9613_010977</name>
</gene>
<organism evidence="3 4">
    <name type="scientific">Agrocybe pediades</name>
    <dbReference type="NCBI Taxonomy" id="84607"/>
    <lineage>
        <taxon>Eukaryota</taxon>
        <taxon>Fungi</taxon>
        <taxon>Dikarya</taxon>
        <taxon>Basidiomycota</taxon>
        <taxon>Agaricomycotina</taxon>
        <taxon>Agaricomycetes</taxon>
        <taxon>Agaricomycetidae</taxon>
        <taxon>Agaricales</taxon>
        <taxon>Agaricineae</taxon>
        <taxon>Strophariaceae</taxon>
        <taxon>Agrocybe</taxon>
    </lineage>
</organism>
<feature type="transmembrane region" description="Helical" evidence="2">
    <location>
        <begin position="229"/>
        <end position="251"/>
    </location>
</feature>
<sequence length="291" mass="31959">MLSTPHEEHQVLHAGRGTSDHDYGSSQDSIYQNGPPFPEPQAPYMPHLKPLAISLAVNVDPVQDPLLPSACKEDAGTVYVPPTSPATKNHIIPSVKLDYELPKTVTSVRDGWQWTCQSGAVVSGLLAGAAAQLIGFFKSDDNYNKDIHGGGPGGARGFVIASCYAALFLNIGATISSFVLIDNLGEVGFSASVKDDQFHTDVQQTGRMTVTQEKLLVRFGASEEWSWMLIHWLITFYAGILSLTVSVLTYVMMEEPLATKIFLILVVAFTVVPSTYFIFIRPCWRNRRRRA</sequence>
<keyword evidence="4" id="KW-1185">Reference proteome</keyword>
<accession>A0A8H4QMH4</accession>
<comment type="caution">
    <text evidence="3">The sequence shown here is derived from an EMBL/GenBank/DDBJ whole genome shotgun (WGS) entry which is preliminary data.</text>
</comment>
<evidence type="ECO:0000256" key="2">
    <source>
        <dbReference type="SAM" id="Phobius"/>
    </source>
</evidence>
<keyword evidence="2" id="KW-0812">Transmembrane</keyword>